<keyword evidence="4" id="KW-1185">Reference proteome</keyword>
<feature type="transmembrane region" description="Helical" evidence="1">
    <location>
        <begin position="48"/>
        <end position="71"/>
    </location>
</feature>
<dbReference type="InterPro" id="IPR009936">
    <property type="entry name" value="DUF1468"/>
</dbReference>
<feature type="domain" description="DUF1468" evidence="2">
    <location>
        <begin position="19"/>
        <end position="149"/>
    </location>
</feature>
<keyword evidence="1" id="KW-0472">Membrane</keyword>
<accession>A0A934SI55</accession>
<dbReference type="AlphaFoldDB" id="A0A934SI55"/>
<feature type="transmembrane region" description="Helical" evidence="1">
    <location>
        <begin position="126"/>
        <end position="148"/>
    </location>
</feature>
<organism evidence="3 4">
    <name type="scientific">Paracoccus caeni</name>
    <dbReference type="NCBI Taxonomy" id="657651"/>
    <lineage>
        <taxon>Bacteria</taxon>
        <taxon>Pseudomonadati</taxon>
        <taxon>Pseudomonadota</taxon>
        <taxon>Alphaproteobacteria</taxon>
        <taxon>Rhodobacterales</taxon>
        <taxon>Paracoccaceae</taxon>
        <taxon>Paracoccus</taxon>
    </lineage>
</organism>
<protein>
    <submittedName>
        <fullName evidence="3">Tripartite tricarboxylate transporter TctB family protein</fullName>
    </submittedName>
</protein>
<evidence type="ECO:0000259" key="2">
    <source>
        <dbReference type="Pfam" id="PF07331"/>
    </source>
</evidence>
<proteinExistence type="predicted"/>
<feature type="transmembrane region" description="Helical" evidence="1">
    <location>
        <begin position="83"/>
        <end position="114"/>
    </location>
</feature>
<comment type="caution">
    <text evidence="3">The sequence shown here is derived from an EMBL/GenBank/DDBJ whole genome shotgun (WGS) entry which is preliminary data.</text>
</comment>
<evidence type="ECO:0000256" key="1">
    <source>
        <dbReference type="SAM" id="Phobius"/>
    </source>
</evidence>
<keyword evidence="1" id="KW-0812">Transmembrane</keyword>
<feature type="transmembrane region" description="Helical" evidence="1">
    <location>
        <begin position="12"/>
        <end position="36"/>
    </location>
</feature>
<evidence type="ECO:0000313" key="4">
    <source>
        <dbReference type="Proteomes" id="UP000640485"/>
    </source>
</evidence>
<evidence type="ECO:0000313" key="3">
    <source>
        <dbReference type="EMBL" id="MBK4217914.1"/>
    </source>
</evidence>
<dbReference type="RefSeq" id="WP_200689113.1">
    <property type="nucleotide sequence ID" value="NZ_JAEPRQ010000010.1"/>
</dbReference>
<dbReference type="EMBL" id="JAEPRQ010000010">
    <property type="protein sequence ID" value="MBK4217914.1"/>
    <property type="molecule type" value="Genomic_DNA"/>
</dbReference>
<dbReference type="Proteomes" id="UP000640485">
    <property type="component" value="Unassembled WGS sequence"/>
</dbReference>
<name>A0A934SI55_9RHOB</name>
<keyword evidence="1" id="KW-1133">Transmembrane helix</keyword>
<gene>
    <name evidence="3" type="ORF">JJJ17_18435</name>
</gene>
<reference evidence="3" key="1">
    <citation type="submission" date="2021-01" db="EMBL/GenBank/DDBJ databases">
        <title>Paracoccus amoyensis sp. nov., isolated from the surface seawater along the coast of Xiamen Island, China.</title>
        <authorList>
            <person name="Lyu L."/>
        </authorList>
    </citation>
    <scope>NUCLEOTIDE SEQUENCE</scope>
    <source>
        <strain evidence="3">MJ17</strain>
    </source>
</reference>
<sequence length="155" mass="16246">MISSSKAAGREGLNFGAAILPAVLLVIGIVCIWSGIELGFTQNHLPGPGFMPVIYGILMVLCAVPVTLSELRVGPADEGYAKPLLLAGVLVMTIIGFGIIGGIGSLFLMMFGLFVLLERLPPLRSLLISAAGAALFYFIFVRALSVALPNGPWGF</sequence>
<dbReference type="Pfam" id="PF07331">
    <property type="entry name" value="TctB"/>
    <property type="match status" value="1"/>
</dbReference>